<proteinExistence type="predicted"/>
<sequence length="94" mass="10700">MATYLVGHIRIKDAILWQQYVDGVRESLRAFAAEVVFRGAKTAVLAGEHPYEQVVLIHFADQAMLQQWFSSQEYQSLIPLRDRAAEVMIASYEG</sequence>
<comment type="caution">
    <text evidence="2">The sequence shown here is derived from an EMBL/GenBank/DDBJ whole genome shotgun (WGS) entry which is preliminary data.</text>
</comment>
<accession>A0A0C2HJP8</accession>
<protein>
    <recommendedName>
        <fullName evidence="1">DUF1330 domain-containing protein</fullName>
    </recommendedName>
</protein>
<evidence type="ECO:0000313" key="2">
    <source>
        <dbReference type="EMBL" id="KIH77291.1"/>
    </source>
</evidence>
<dbReference type="SUPFAM" id="SSF54909">
    <property type="entry name" value="Dimeric alpha+beta barrel"/>
    <property type="match status" value="1"/>
</dbReference>
<dbReference type="EMBL" id="JWJD01000001">
    <property type="protein sequence ID" value="KIH77291.1"/>
    <property type="molecule type" value="Genomic_DNA"/>
</dbReference>
<reference evidence="2 3" key="1">
    <citation type="submission" date="2014-12" db="EMBL/GenBank/DDBJ databases">
        <title>Genomes of Geoalkalibacter ferrihydriticus and Geoalkalibacter subterraneus, two haloalkaliphilic metal-reducing members of the Geobacteraceae.</title>
        <authorList>
            <person name="Badalamenti J.P."/>
            <person name="Torres C.I."/>
            <person name="Krajmalnik-Brown R."/>
            <person name="Bond D.R."/>
        </authorList>
    </citation>
    <scope>NUCLEOTIDE SEQUENCE [LARGE SCALE GENOMIC DNA]</scope>
    <source>
        <strain evidence="2 3">DSM 17813</strain>
    </source>
</reference>
<name>A0A0C2HJP8_9BACT</name>
<gene>
    <name evidence="2" type="ORF">GFER_00565</name>
</gene>
<organism evidence="2 3">
    <name type="scientific">Geoalkalibacter ferrihydriticus DSM 17813</name>
    <dbReference type="NCBI Taxonomy" id="1121915"/>
    <lineage>
        <taxon>Bacteria</taxon>
        <taxon>Pseudomonadati</taxon>
        <taxon>Thermodesulfobacteriota</taxon>
        <taxon>Desulfuromonadia</taxon>
        <taxon>Desulfuromonadales</taxon>
        <taxon>Geoalkalibacteraceae</taxon>
        <taxon>Geoalkalibacter</taxon>
    </lineage>
</organism>
<dbReference type="RefSeq" id="WP_040095129.1">
    <property type="nucleotide sequence ID" value="NZ_JWJD01000001.1"/>
</dbReference>
<dbReference type="Proteomes" id="UP000035068">
    <property type="component" value="Unassembled WGS sequence"/>
</dbReference>
<keyword evidence="3" id="KW-1185">Reference proteome</keyword>
<evidence type="ECO:0000259" key="1">
    <source>
        <dbReference type="Pfam" id="PF07045"/>
    </source>
</evidence>
<dbReference type="Gene3D" id="3.30.70.100">
    <property type="match status" value="1"/>
</dbReference>
<dbReference type="PANTHER" id="PTHR41521:SF4">
    <property type="entry name" value="BLR0684 PROTEIN"/>
    <property type="match status" value="1"/>
</dbReference>
<dbReference type="AlphaFoldDB" id="A0A0C2HJP8"/>
<dbReference type="InterPro" id="IPR011008">
    <property type="entry name" value="Dimeric_a/b-barrel"/>
</dbReference>
<dbReference type="PANTHER" id="PTHR41521">
    <property type="match status" value="1"/>
</dbReference>
<feature type="domain" description="DUF1330" evidence="1">
    <location>
        <begin position="3"/>
        <end position="89"/>
    </location>
</feature>
<dbReference type="InterPro" id="IPR010753">
    <property type="entry name" value="DUF1330"/>
</dbReference>
<dbReference type="Pfam" id="PF07045">
    <property type="entry name" value="DUF1330"/>
    <property type="match status" value="1"/>
</dbReference>
<evidence type="ECO:0000313" key="3">
    <source>
        <dbReference type="Proteomes" id="UP000035068"/>
    </source>
</evidence>